<evidence type="ECO:0000313" key="6">
    <source>
        <dbReference type="Proteomes" id="UP000192042"/>
    </source>
</evidence>
<dbReference type="Proteomes" id="UP000192042">
    <property type="component" value="Chromosome I"/>
</dbReference>
<dbReference type="SUPFAM" id="SSF52172">
    <property type="entry name" value="CheY-like"/>
    <property type="match status" value="1"/>
</dbReference>
<feature type="domain" description="Response regulatory" evidence="4">
    <location>
        <begin position="7"/>
        <end position="125"/>
    </location>
</feature>
<proteinExistence type="predicted"/>
<dbReference type="CDD" id="cd00156">
    <property type="entry name" value="REC"/>
    <property type="match status" value="1"/>
</dbReference>
<dbReference type="InterPro" id="IPR011006">
    <property type="entry name" value="CheY-like_superfamily"/>
</dbReference>
<gene>
    <name evidence="5" type="ORF">NSJP_1176</name>
</gene>
<comment type="caution">
    <text evidence="3">Lacks conserved residue(s) required for the propagation of feature annotation.</text>
</comment>
<dbReference type="EMBL" id="LT828648">
    <property type="protein sequence ID" value="SLM47348.1"/>
    <property type="molecule type" value="Genomic_DNA"/>
</dbReference>
<dbReference type="GO" id="GO:0000160">
    <property type="term" value="P:phosphorelay signal transduction system"/>
    <property type="evidence" value="ECO:0007669"/>
    <property type="project" value="UniProtKB-KW"/>
</dbReference>
<dbReference type="InterPro" id="IPR050595">
    <property type="entry name" value="Bact_response_regulator"/>
</dbReference>
<dbReference type="PANTHER" id="PTHR44591">
    <property type="entry name" value="STRESS RESPONSE REGULATOR PROTEIN 1"/>
    <property type="match status" value="1"/>
</dbReference>
<dbReference type="KEGG" id="nja:NSJP_1176"/>
<evidence type="ECO:0000256" key="1">
    <source>
        <dbReference type="ARBA" id="ARBA00022553"/>
    </source>
</evidence>
<accession>A0A1W1I2W9</accession>
<keyword evidence="6" id="KW-1185">Reference proteome</keyword>
<dbReference type="PROSITE" id="PS50110">
    <property type="entry name" value="RESPONSE_REGULATORY"/>
    <property type="match status" value="1"/>
</dbReference>
<dbReference type="Gene3D" id="3.40.50.2300">
    <property type="match status" value="1"/>
</dbReference>
<organism evidence="5 6">
    <name type="scientific">Nitrospira japonica</name>
    <dbReference type="NCBI Taxonomy" id="1325564"/>
    <lineage>
        <taxon>Bacteria</taxon>
        <taxon>Pseudomonadati</taxon>
        <taxon>Nitrospirota</taxon>
        <taxon>Nitrospiria</taxon>
        <taxon>Nitrospirales</taxon>
        <taxon>Nitrospiraceae</taxon>
        <taxon>Nitrospira</taxon>
    </lineage>
</organism>
<evidence type="ECO:0000313" key="5">
    <source>
        <dbReference type="EMBL" id="SLM47348.1"/>
    </source>
</evidence>
<sequence>MTAHPVTVLLIDEQKEDRASLRRCFLDVGSHVRVFEASSGETGLDWVRAVQPDCIVLELRMRDVIGMEVLGRIQDELAGRRVPVVIWTVLSHVALRTTASALGVRAYIEKTRGSEQAVVEAVRECLTSPAG</sequence>
<evidence type="ECO:0000259" key="4">
    <source>
        <dbReference type="PROSITE" id="PS50110"/>
    </source>
</evidence>
<name>A0A1W1I2W9_9BACT</name>
<dbReference type="SMART" id="SM00448">
    <property type="entry name" value="REC"/>
    <property type="match status" value="1"/>
</dbReference>
<dbReference type="STRING" id="1325564.NSJP_1176"/>
<dbReference type="OrthoDB" id="7631574at2"/>
<dbReference type="RefSeq" id="WP_080885898.1">
    <property type="nucleotide sequence ID" value="NZ_LT828648.1"/>
</dbReference>
<dbReference type="InterPro" id="IPR001789">
    <property type="entry name" value="Sig_transdc_resp-reg_receiver"/>
</dbReference>
<keyword evidence="1" id="KW-0597">Phosphoprotein</keyword>
<dbReference type="Pfam" id="PF00072">
    <property type="entry name" value="Response_reg"/>
    <property type="match status" value="1"/>
</dbReference>
<evidence type="ECO:0000256" key="3">
    <source>
        <dbReference type="PROSITE-ProRule" id="PRU00169"/>
    </source>
</evidence>
<protein>
    <recommendedName>
        <fullName evidence="4">Response regulatory domain-containing protein</fullName>
    </recommendedName>
</protein>
<dbReference type="AlphaFoldDB" id="A0A1W1I2W9"/>
<reference evidence="5 6" key="1">
    <citation type="submission" date="2017-03" db="EMBL/GenBank/DDBJ databases">
        <authorList>
            <person name="Afonso C.L."/>
            <person name="Miller P.J."/>
            <person name="Scott M.A."/>
            <person name="Spackman E."/>
            <person name="Goraichik I."/>
            <person name="Dimitrov K.M."/>
            <person name="Suarez D.L."/>
            <person name="Swayne D.E."/>
        </authorList>
    </citation>
    <scope>NUCLEOTIDE SEQUENCE [LARGE SCALE GENOMIC DNA]</scope>
    <source>
        <strain evidence="5">Genome sequencing of Nitrospira japonica strain NJ11</strain>
    </source>
</reference>
<dbReference type="PANTHER" id="PTHR44591:SF14">
    <property type="entry name" value="PROTEIN PILG"/>
    <property type="match status" value="1"/>
</dbReference>
<evidence type="ECO:0000256" key="2">
    <source>
        <dbReference type="ARBA" id="ARBA00023012"/>
    </source>
</evidence>
<keyword evidence="2" id="KW-0902">Two-component regulatory system</keyword>